<dbReference type="SMART" id="SM00533">
    <property type="entry name" value="MUTSd"/>
    <property type="match status" value="1"/>
</dbReference>
<evidence type="ECO:0000256" key="4">
    <source>
        <dbReference type="ARBA" id="ARBA00023125"/>
    </source>
</evidence>
<dbReference type="GO" id="GO:0006298">
    <property type="term" value="P:mismatch repair"/>
    <property type="evidence" value="ECO:0007669"/>
    <property type="project" value="InterPro"/>
</dbReference>
<evidence type="ECO:0000259" key="5">
    <source>
        <dbReference type="PROSITE" id="PS00486"/>
    </source>
</evidence>
<keyword evidence="2" id="KW-0547">Nucleotide-binding</keyword>
<name>A0A182JFM8_ANOAO</name>
<dbReference type="InterPro" id="IPR045076">
    <property type="entry name" value="MutS"/>
</dbReference>
<protein>
    <recommendedName>
        <fullName evidence="5">DNA mismatch repair proteins mutS family domain-containing protein</fullName>
    </recommendedName>
</protein>
<dbReference type="PROSITE" id="PS00486">
    <property type="entry name" value="DNA_MISMATCH_REPAIR_2"/>
    <property type="match status" value="1"/>
</dbReference>
<dbReference type="InterPro" id="IPR000432">
    <property type="entry name" value="DNA_mismatch_repair_MutS_C"/>
</dbReference>
<dbReference type="InterPro" id="IPR027417">
    <property type="entry name" value="P-loop_NTPase"/>
</dbReference>
<evidence type="ECO:0000313" key="6">
    <source>
        <dbReference type="EnsemblMetazoa" id="AATE017183-PA.1"/>
    </source>
</evidence>
<dbReference type="VEuPathDB" id="VectorBase:AATE017183"/>
<dbReference type="SUPFAM" id="SSF52540">
    <property type="entry name" value="P-loop containing nucleoside triphosphate hydrolases"/>
    <property type="match status" value="1"/>
</dbReference>
<dbReference type="GO" id="GO:0051026">
    <property type="term" value="P:chiasma assembly"/>
    <property type="evidence" value="ECO:0007669"/>
    <property type="project" value="TreeGrafter"/>
</dbReference>
<dbReference type="EnsemblMetazoa" id="AATE017183-RA">
    <property type="protein sequence ID" value="AATE017183-PA.1"/>
    <property type="gene ID" value="AATE017183"/>
</dbReference>
<dbReference type="InterPro" id="IPR036187">
    <property type="entry name" value="DNA_mismatch_repair_MutS_sf"/>
</dbReference>
<dbReference type="Gene3D" id="1.10.1420.10">
    <property type="match status" value="1"/>
</dbReference>
<evidence type="ECO:0000256" key="2">
    <source>
        <dbReference type="ARBA" id="ARBA00022741"/>
    </source>
</evidence>
<feature type="domain" description="DNA mismatch repair proteins mutS family" evidence="5">
    <location>
        <begin position="640"/>
        <end position="656"/>
    </location>
</feature>
<organism evidence="6">
    <name type="scientific">Anopheles atroparvus</name>
    <name type="common">European mosquito</name>
    <dbReference type="NCBI Taxonomy" id="41427"/>
    <lineage>
        <taxon>Eukaryota</taxon>
        <taxon>Metazoa</taxon>
        <taxon>Ecdysozoa</taxon>
        <taxon>Arthropoda</taxon>
        <taxon>Hexapoda</taxon>
        <taxon>Insecta</taxon>
        <taxon>Pterygota</taxon>
        <taxon>Neoptera</taxon>
        <taxon>Endopterygota</taxon>
        <taxon>Diptera</taxon>
        <taxon>Nematocera</taxon>
        <taxon>Culicoidea</taxon>
        <taxon>Culicidae</taxon>
        <taxon>Anophelinae</taxon>
        <taxon>Anopheles</taxon>
    </lineage>
</organism>
<dbReference type="Pfam" id="PF00488">
    <property type="entry name" value="MutS_V"/>
    <property type="match status" value="1"/>
</dbReference>
<dbReference type="GO" id="GO:0005524">
    <property type="term" value="F:ATP binding"/>
    <property type="evidence" value="ECO:0007669"/>
    <property type="project" value="UniProtKB-KW"/>
</dbReference>
<dbReference type="Pfam" id="PF05192">
    <property type="entry name" value="MutS_III"/>
    <property type="match status" value="1"/>
</dbReference>
<sequence length="807" mass="90357">MQEGNSITSTSDSPGKILSLCWNAGALGASYYDIDQLELFAIQQAIEPRPQYALLHELVRRYNPVFYVLSGAGCFLEDCTELLGLPTRTAGAPDASSASSSNSPNVKIYEFHSKAQATAKGRLMALKVPGMPPESDERECRAFLESMLPFEQELLVHSVGNLLQLLDSAGDTVPAEQLVTKINLITPSTQLIVDGLTYEALQIFDASRHPSGFKCGTDTRGLSVYRLFNKCSSKNGEEWLSRLMTQPIRDPAELKRRHDTVQWLLENIRYGNQFDLCLKHLSNVGLLYRKILQGTARNGEWKMLKKNLYYLYSLCKVCTLTLEDPRTVGTIVQDLGRYSRNPDNALKHVLYTVDKCLDLEKGEEENKVVIRAGLDPVVDQLREQYEGLRRLVMETSRLEMETLQLDMANVCVTYLPSFGFVISTQIDEQLQRSGIFSNGSFDLVFQADQTAYFQINLCKELNTEFGQLIGRMIEQELALQTRLTAFVGHKFPEIMGVFKLAGKLDAYLSFATVAKMHRYVRPIISEGKSLEVQAGRHVLLEHQKTYRQNDTSIGETNHHYVNVIAADTSVGKTTFLKELAIICYLAHVGSFVPATRAKIPILDSIYTRLDHPESIFSGKSSFMSELYQMSNVLQHASSKSLVLIDEFGKGTNYIEGKSLLIASVEHLLKRGAQAPLTFVTTKFTKIEKFLPRAHRFLSLKVHRKARENSRGGSNGDDTLNVTQADPEDPSEVLKTSYQLASRAVSFAMIKYHQTAGQCPGTENVRLLMDGTPITRVAERCLEISLQPAASGHPRQRQHHNNDVHGDV</sequence>
<reference evidence="6" key="1">
    <citation type="submission" date="2022-08" db="UniProtKB">
        <authorList>
            <consortium name="EnsemblMetazoa"/>
        </authorList>
    </citation>
    <scope>IDENTIFICATION</scope>
    <source>
        <strain evidence="6">EBRO</strain>
    </source>
</reference>
<accession>A0A182JFM8</accession>
<dbReference type="SUPFAM" id="SSF48334">
    <property type="entry name" value="DNA repair protein MutS, domain III"/>
    <property type="match status" value="1"/>
</dbReference>
<dbReference type="PANTHER" id="PTHR11361">
    <property type="entry name" value="DNA MISMATCH REPAIR PROTEIN MUTS FAMILY MEMBER"/>
    <property type="match status" value="1"/>
</dbReference>
<dbReference type="SMART" id="SM00534">
    <property type="entry name" value="MUTSac"/>
    <property type="match status" value="1"/>
</dbReference>
<evidence type="ECO:0000256" key="1">
    <source>
        <dbReference type="ARBA" id="ARBA00006271"/>
    </source>
</evidence>
<dbReference type="GO" id="GO:0005634">
    <property type="term" value="C:nucleus"/>
    <property type="evidence" value="ECO:0007669"/>
    <property type="project" value="TreeGrafter"/>
</dbReference>
<proteinExistence type="inferred from homology"/>
<dbReference type="AlphaFoldDB" id="A0A182JFM8"/>
<dbReference type="STRING" id="41427.A0A182JFM8"/>
<comment type="similarity">
    <text evidence="1">Belongs to the DNA mismatch repair MutS family.</text>
</comment>
<dbReference type="Gene3D" id="3.40.50.300">
    <property type="entry name" value="P-loop containing nucleotide triphosphate hydrolases"/>
    <property type="match status" value="1"/>
</dbReference>
<dbReference type="GO" id="GO:0140664">
    <property type="term" value="F:ATP-dependent DNA damage sensor activity"/>
    <property type="evidence" value="ECO:0007669"/>
    <property type="project" value="InterPro"/>
</dbReference>
<keyword evidence="3" id="KW-0067">ATP-binding</keyword>
<dbReference type="InterPro" id="IPR007696">
    <property type="entry name" value="DNA_mismatch_repair_MutS_core"/>
</dbReference>
<dbReference type="PANTHER" id="PTHR11361:SF20">
    <property type="entry name" value="MUTS PROTEIN HOMOLOG 5"/>
    <property type="match status" value="1"/>
</dbReference>
<keyword evidence="4" id="KW-0238">DNA-binding</keyword>
<dbReference type="GO" id="GO:0030983">
    <property type="term" value="F:mismatched DNA binding"/>
    <property type="evidence" value="ECO:0007669"/>
    <property type="project" value="InterPro"/>
</dbReference>
<evidence type="ECO:0000256" key="3">
    <source>
        <dbReference type="ARBA" id="ARBA00022840"/>
    </source>
</evidence>